<evidence type="ECO:0000313" key="1">
    <source>
        <dbReference type="EMBL" id="WNM27553.1"/>
    </source>
</evidence>
<protein>
    <submittedName>
        <fullName evidence="1">Uncharacterized protein</fullName>
    </submittedName>
</protein>
<dbReference type="AlphaFoldDB" id="A0AA96JB13"/>
<dbReference type="RefSeq" id="WP_313543640.1">
    <property type="nucleotide sequence ID" value="NZ_CP134880.1"/>
</dbReference>
<organism evidence="1">
    <name type="scientific">Demequina capsici</name>
    <dbReference type="NCBI Taxonomy" id="3075620"/>
    <lineage>
        <taxon>Bacteria</taxon>
        <taxon>Bacillati</taxon>
        <taxon>Actinomycetota</taxon>
        <taxon>Actinomycetes</taxon>
        <taxon>Micrococcales</taxon>
        <taxon>Demequinaceae</taxon>
        <taxon>Demequina</taxon>
    </lineage>
</organism>
<proteinExistence type="predicted"/>
<gene>
    <name evidence="1" type="ORF">RN607_00705</name>
</gene>
<dbReference type="EMBL" id="CP134880">
    <property type="protein sequence ID" value="WNM27553.1"/>
    <property type="molecule type" value="Genomic_DNA"/>
</dbReference>
<dbReference type="Proteomes" id="UP001303408">
    <property type="component" value="Chromosome"/>
</dbReference>
<accession>A0AA96JB13</accession>
<reference evidence="1" key="1">
    <citation type="submission" date="2023-09" db="EMBL/GenBank/DDBJ databases">
        <title>Demequina sp. a novel bacteria isolated from Capsicum annuum.</title>
        <authorList>
            <person name="Humaira Z."/>
            <person name="Lee J."/>
            <person name="Cho D."/>
        </authorList>
    </citation>
    <scope>NUCLEOTIDE SEQUENCE</scope>
    <source>
        <strain evidence="1">PMTSA13</strain>
    </source>
</reference>
<sequence length="206" mass="22814">MPTVDSLLVVDEENVRKWPTQLFYLQAPDAAIPTEFISATDYMPILPADAIQLGFITTDGVSVDESLSSEDTQMLQSLEPVRSDLTGIARTLTIAFGEDNAYVQALWHGVDFASFPTDPAAPWVFEDGAATQFPYYRAGLIMSDGVGSSARYRHEYGYRVTVNSKDTRTLNRSDPETFGVTFSLLKDPTVGKSYHREQDGPSYTHV</sequence>
<name>A0AA96JB13_9MICO</name>
<dbReference type="KEGG" id="dcp:RN607_00705"/>